<accession>A0A1M5B7Q5</accession>
<dbReference type="EMBL" id="FQUM01000005">
    <property type="protein sequence ID" value="SHF38446.1"/>
    <property type="molecule type" value="Genomic_DNA"/>
</dbReference>
<organism evidence="2 3">
    <name type="scientific">Mariniphaga anaerophila</name>
    <dbReference type="NCBI Taxonomy" id="1484053"/>
    <lineage>
        <taxon>Bacteria</taxon>
        <taxon>Pseudomonadati</taxon>
        <taxon>Bacteroidota</taxon>
        <taxon>Bacteroidia</taxon>
        <taxon>Marinilabiliales</taxon>
        <taxon>Prolixibacteraceae</taxon>
        <taxon>Mariniphaga</taxon>
    </lineage>
</organism>
<dbReference type="RefSeq" id="WP_073001764.1">
    <property type="nucleotide sequence ID" value="NZ_FQUM01000005.1"/>
</dbReference>
<evidence type="ECO:0000313" key="3">
    <source>
        <dbReference type="Proteomes" id="UP000184164"/>
    </source>
</evidence>
<reference evidence="2 3" key="1">
    <citation type="submission" date="2016-11" db="EMBL/GenBank/DDBJ databases">
        <authorList>
            <person name="Jaros S."/>
            <person name="Januszkiewicz K."/>
            <person name="Wedrychowicz H."/>
        </authorList>
    </citation>
    <scope>NUCLEOTIDE SEQUENCE [LARGE SCALE GENOMIC DNA]</scope>
    <source>
        <strain evidence="2 3">DSM 26910</strain>
    </source>
</reference>
<proteinExistence type="predicted"/>
<dbReference type="Proteomes" id="UP000184164">
    <property type="component" value="Unassembled WGS sequence"/>
</dbReference>
<dbReference type="STRING" id="1484053.SAMN05444274_10513"/>
<dbReference type="OrthoDB" id="1117114at2"/>
<name>A0A1M5B7Q5_9BACT</name>
<feature type="signal peptide" evidence="1">
    <location>
        <begin position="1"/>
        <end position="20"/>
    </location>
</feature>
<protein>
    <submittedName>
        <fullName evidence="2">Uncharacterized protein</fullName>
    </submittedName>
</protein>
<feature type="chain" id="PRO_5012273955" evidence="1">
    <location>
        <begin position="21"/>
        <end position="315"/>
    </location>
</feature>
<gene>
    <name evidence="2" type="ORF">SAMN05444274_10513</name>
</gene>
<dbReference type="AlphaFoldDB" id="A0A1M5B7Q5"/>
<evidence type="ECO:0000313" key="2">
    <source>
        <dbReference type="EMBL" id="SHF38446.1"/>
    </source>
</evidence>
<keyword evidence="3" id="KW-1185">Reference proteome</keyword>
<sequence length="315" mass="35693">MRLKRIYSIRILLLAVSALAVYGRAPGQSRSPKDWIDFGSSHVNKWMQVAPGTLGPNALPVPEMDYARVAGSSGVEAGIHSHFMIGDTAVNTWLSINWVVVPEKVEVRIWGFPSETCRMTNDIRDQRQIYYDDDGWTTHQGDLWISTRIQLLKNHRSLPDITLNYSFKNTTGLMRHGRYSDAGTTYFYVAIGKSFYPASGFLHEIRVAGLGGFYMWQTNKVEMAQDEGPLVEAGVQFRRNNLTLSNEIGGYFGYDVYEFIGVTGSNDPLVYRLNFLFGGKSVDYKAEFVTGLQDYHYKTFKAAIIYRFGKKELDP</sequence>
<evidence type="ECO:0000256" key="1">
    <source>
        <dbReference type="SAM" id="SignalP"/>
    </source>
</evidence>
<keyword evidence="1" id="KW-0732">Signal</keyword>